<comment type="caution">
    <text evidence="2">The sequence shown here is derived from an EMBL/GenBank/DDBJ whole genome shotgun (WGS) entry which is preliminary data.</text>
</comment>
<gene>
    <name evidence="2" type="ORF">ABVK25_001738</name>
</gene>
<feature type="compositionally biased region" description="Basic and acidic residues" evidence="1">
    <location>
        <begin position="388"/>
        <end position="397"/>
    </location>
</feature>
<dbReference type="Proteomes" id="UP001590951">
    <property type="component" value="Unassembled WGS sequence"/>
</dbReference>
<sequence>MSRHAVTLRKNTPLSRQQSGIVSNINKIATAVNSKPIASRLPIKIALKTRQVLPQHNSLPKSLPGNVSSTIRTAATAKIQQRHERIVAKLAPANNRLKLHPVKATRPATSPVTATTTSASTKSAPSMPAPVPSSAAVAPASTQSTLSIPAPFAAPTTTLATSTQPNPSVPSQVATPAIAPKPREYLFLPIWIKRNWRQTWSHDWDHEHITFFVDISDHVWRAPSRIPSMPTGRRPRLPVTAHRYSPVYLPLCPLQYRGKLPYCAGRPCELDQHGNIHRSPYGGPWHGKTCTCHGVLLDNHEYWIRPENWATTPAEGDVDPHRPRRVRFAGSEVVATFEPWYKDAWGDFEDVQDPATEADDDLEILALDLNTLSVEASPSSPPPPAKSDFQRTFDKLMAEGFDDDED</sequence>
<dbReference type="EMBL" id="JBHFEH010000003">
    <property type="protein sequence ID" value="KAL2058120.1"/>
    <property type="molecule type" value="Genomic_DNA"/>
</dbReference>
<evidence type="ECO:0000256" key="1">
    <source>
        <dbReference type="SAM" id="MobiDB-lite"/>
    </source>
</evidence>
<proteinExistence type="predicted"/>
<name>A0ABR4BK57_9LECA</name>
<reference evidence="2 3" key="1">
    <citation type="submission" date="2024-09" db="EMBL/GenBank/DDBJ databases">
        <title>Rethinking Asexuality: The Enigmatic Case of Functional Sexual Genes in Lepraria (Stereocaulaceae).</title>
        <authorList>
            <person name="Doellman M."/>
            <person name="Sun Y."/>
            <person name="Barcenas-Pena A."/>
            <person name="Lumbsch H.T."/>
            <person name="Grewe F."/>
        </authorList>
    </citation>
    <scope>NUCLEOTIDE SEQUENCE [LARGE SCALE GENOMIC DNA]</scope>
    <source>
        <strain evidence="2 3">Grewe 0041</strain>
    </source>
</reference>
<feature type="region of interest" description="Disordered" evidence="1">
    <location>
        <begin position="373"/>
        <end position="406"/>
    </location>
</feature>
<accession>A0ABR4BK57</accession>
<evidence type="ECO:0000313" key="2">
    <source>
        <dbReference type="EMBL" id="KAL2058120.1"/>
    </source>
</evidence>
<feature type="region of interest" description="Disordered" evidence="1">
    <location>
        <begin position="104"/>
        <end position="138"/>
    </location>
</feature>
<organism evidence="2 3">
    <name type="scientific">Lepraria finkii</name>
    <dbReference type="NCBI Taxonomy" id="1340010"/>
    <lineage>
        <taxon>Eukaryota</taxon>
        <taxon>Fungi</taxon>
        <taxon>Dikarya</taxon>
        <taxon>Ascomycota</taxon>
        <taxon>Pezizomycotina</taxon>
        <taxon>Lecanoromycetes</taxon>
        <taxon>OSLEUM clade</taxon>
        <taxon>Lecanoromycetidae</taxon>
        <taxon>Lecanorales</taxon>
        <taxon>Lecanorineae</taxon>
        <taxon>Stereocaulaceae</taxon>
        <taxon>Lepraria</taxon>
    </lineage>
</organism>
<evidence type="ECO:0000313" key="3">
    <source>
        <dbReference type="Proteomes" id="UP001590951"/>
    </source>
</evidence>
<protein>
    <submittedName>
        <fullName evidence="2">Uncharacterized protein</fullName>
    </submittedName>
</protein>
<keyword evidence="3" id="KW-1185">Reference proteome</keyword>